<dbReference type="AlphaFoldDB" id="A0A380T9J6"/>
<protein>
    <submittedName>
        <fullName evidence="1">Uncharacterized protein</fullName>
    </submittedName>
</protein>
<sequence>MGRLFSRKSADPLEPLDRKCRFRAVASAMSYPQVFLYNRRNHGVIRAHFRFGFNRFRSASASVSMIQFVIGRPLIV</sequence>
<reference evidence="1" key="1">
    <citation type="submission" date="2018-07" db="EMBL/GenBank/DDBJ databases">
        <authorList>
            <person name="Quirk P.G."/>
            <person name="Krulwich T.A."/>
        </authorList>
    </citation>
    <scope>NUCLEOTIDE SEQUENCE</scope>
</reference>
<organism evidence="1">
    <name type="scientific">metagenome</name>
    <dbReference type="NCBI Taxonomy" id="256318"/>
    <lineage>
        <taxon>unclassified sequences</taxon>
        <taxon>metagenomes</taxon>
    </lineage>
</organism>
<proteinExistence type="predicted"/>
<evidence type="ECO:0000313" key="1">
    <source>
        <dbReference type="EMBL" id="SUS04829.1"/>
    </source>
</evidence>
<gene>
    <name evidence="1" type="ORF">DF3PB_150022</name>
</gene>
<dbReference type="EMBL" id="UIDG01000057">
    <property type="protein sequence ID" value="SUS04829.1"/>
    <property type="molecule type" value="Genomic_DNA"/>
</dbReference>
<accession>A0A380T9J6</accession>
<name>A0A380T9J6_9ZZZZ</name>